<accession>W8C8X2</accession>
<protein>
    <submittedName>
        <fullName evidence="3">Uncharacterized protein</fullName>
    </submittedName>
</protein>
<evidence type="ECO:0000313" key="3">
    <source>
        <dbReference type="EMBL" id="JAC03882.1"/>
    </source>
</evidence>
<name>W8C8X2_CERCA</name>
<feature type="compositionally biased region" description="Acidic residues" evidence="2">
    <location>
        <begin position="244"/>
        <end position="254"/>
    </location>
</feature>
<sequence>MSHLPDDNVRCCMWKQLMYRWFDIKKLITVEILNRLSKLFELREQIEEEKRLLRERLTNCKTKKEFFRRCRNISFQSDIEEPEVEIFDLILVEEAKQVTTLRTALRCGKISHTLEYDSEDDIDIFRNEVDKVMDDATASIKRYIASVGGNQRNLVKGAASLESPAKRRGVVAETITADESDVEEIEQCRMLSQGEDSNDVSFASFSKRARIHDDDKDRTDDEDHRDDRNKIDIKGNKANKANKDDEENDDIDEDKADKSDSKENENVERAHGKDIDDDDNDDNDSGKFKVVAENNEEDVDEDKNTRDYSAEEDNTDRFKRDNFADNNANNDSDDDDYYFKEYIVCGISPADLISSLTDDEQVAGNDNEERHVANYGTIEVTSTAEATFNAEAACTVEATSTAEVTAVVATSDNTDSSSDETDVLHIDLHCPDCGKFIVTQEFCEKHEDDTDDTCSTCGNRVPAADDSVDERVTSLLRERVEKIEEMREPGEDNTLAYVYIRHEINVKSFFENDVEWTFLGPSRTKIRKSVIQEIDWDVMKSSEIINVLLEILFDEKTLATHNVLGITPVNYPDGVEILKLPEEPLEDLLYLLFMAKGFTPRNGVKVINKKCDEIFWKKRNNIFLKSEKNLYDENENKMLNSKSESESEID</sequence>
<organism evidence="3">
    <name type="scientific">Ceratitis capitata</name>
    <name type="common">Mediterranean fruit fly</name>
    <name type="synonym">Tephritis capitata</name>
    <dbReference type="NCBI Taxonomy" id="7213"/>
    <lineage>
        <taxon>Eukaryota</taxon>
        <taxon>Metazoa</taxon>
        <taxon>Ecdysozoa</taxon>
        <taxon>Arthropoda</taxon>
        <taxon>Hexapoda</taxon>
        <taxon>Insecta</taxon>
        <taxon>Pterygota</taxon>
        <taxon>Neoptera</taxon>
        <taxon>Endopterygota</taxon>
        <taxon>Diptera</taxon>
        <taxon>Brachycera</taxon>
        <taxon>Muscomorpha</taxon>
        <taxon>Tephritoidea</taxon>
        <taxon>Tephritidae</taxon>
        <taxon>Ceratitis</taxon>
        <taxon>Ceratitis</taxon>
    </lineage>
</organism>
<feature type="compositionally biased region" description="Basic and acidic residues" evidence="2">
    <location>
        <begin position="213"/>
        <end position="235"/>
    </location>
</feature>
<proteinExistence type="evidence at transcript level"/>
<reference evidence="3" key="1">
    <citation type="submission" date="2013-07" db="EMBL/GenBank/DDBJ databases">
        <authorList>
            <person name="Geib S."/>
        </authorList>
    </citation>
    <scope>NUCLEOTIDE SEQUENCE</scope>
</reference>
<dbReference type="AlphaFoldDB" id="W8C8X2"/>
<reference evidence="3" key="2">
    <citation type="journal article" date="2014" name="BMC Genomics">
        <title>A genomic perspective to assessing quality of mass-reared SIT flies used in Mediterranean fruit fly (Ceratitis capitata) eradication in California.</title>
        <authorList>
            <person name="Calla B."/>
            <person name="Hall B."/>
            <person name="Hou S."/>
            <person name="Geib S.M."/>
        </authorList>
    </citation>
    <scope>NUCLEOTIDE SEQUENCE</scope>
</reference>
<feature type="coiled-coil region" evidence="1">
    <location>
        <begin position="36"/>
        <end position="63"/>
    </location>
</feature>
<dbReference type="Gene3D" id="1.10.10.2590">
    <property type="entry name" value="BEN domain"/>
    <property type="match status" value="1"/>
</dbReference>
<evidence type="ECO:0000256" key="1">
    <source>
        <dbReference type="SAM" id="Coils"/>
    </source>
</evidence>
<feature type="compositionally biased region" description="Basic and acidic residues" evidence="2">
    <location>
        <begin position="302"/>
        <end position="323"/>
    </location>
</feature>
<evidence type="ECO:0000256" key="2">
    <source>
        <dbReference type="SAM" id="MobiDB-lite"/>
    </source>
</evidence>
<feature type="region of interest" description="Disordered" evidence="2">
    <location>
        <begin position="213"/>
        <end position="333"/>
    </location>
</feature>
<dbReference type="EMBL" id="GAMC01002674">
    <property type="protein sequence ID" value="JAC03882.1"/>
    <property type="molecule type" value="mRNA"/>
</dbReference>
<keyword evidence="1" id="KW-0175">Coiled coil</keyword>
<feature type="compositionally biased region" description="Basic and acidic residues" evidence="2">
    <location>
        <begin position="255"/>
        <end position="274"/>
    </location>
</feature>